<keyword evidence="2" id="KW-1185">Reference proteome</keyword>
<accession>A0ABX6QMZ8</accession>
<organism evidence="1 2">
    <name type="scientific">Peteryoungia desertarenae</name>
    <dbReference type="NCBI Taxonomy" id="1813451"/>
    <lineage>
        <taxon>Bacteria</taxon>
        <taxon>Pseudomonadati</taxon>
        <taxon>Pseudomonadota</taxon>
        <taxon>Alphaproteobacteria</taxon>
        <taxon>Hyphomicrobiales</taxon>
        <taxon>Rhizobiaceae</taxon>
        <taxon>Peteryoungia</taxon>
    </lineage>
</organism>
<dbReference type="RefSeq" id="WP_138288178.1">
    <property type="nucleotide sequence ID" value="NZ_CP058350.1"/>
</dbReference>
<proteinExistence type="predicted"/>
<dbReference type="Proteomes" id="UP000308530">
    <property type="component" value="Chromosome"/>
</dbReference>
<dbReference type="EMBL" id="CP058350">
    <property type="protein sequence ID" value="QLF69898.1"/>
    <property type="molecule type" value="Genomic_DNA"/>
</dbReference>
<protein>
    <submittedName>
        <fullName evidence="1">Uncharacterized protein</fullName>
    </submittedName>
</protein>
<sequence length="73" mass="7849">MPQTGHDDRKINPARMERDRAALAATLVSAVTSPGKRVANGFIIGQLLPTIAGPDDPDALIDTSLVNRYYTDV</sequence>
<evidence type="ECO:0000313" key="1">
    <source>
        <dbReference type="EMBL" id="QLF69898.1"/>
    </source>
</evidence>
<name>A0ABX6QMZ8_9HYPH</name>
<evidence type="ECO:0000313" key="2">
    <source>
        <dbReference type="Proteomes" id="UP000308530"/>
    </source>
</evidence>
<gene>
    <name evidence="1" type="ORF">FE840_010320</name>
</gene>
<reference evidence="1 2" key="1">
    <citation type="submission" date="2020-06" db="EMBL/GenBank/DDBJ databases">
        <title>Genome sequence of Rhizobium sp strain ADMK78.</title>
        <authorList>
            <person name="Rahi P."/>
        </authorList>
    </citation>
    <scope>NUCLEOTIDE SEQUENCE [LARGE SCALE GENOMIC DNA]</scope>
    <source>
        <strain evidence="1 2">ADMK78</strain>
    </source>
</reference>